<dbReference type="AlphaFoldDB" id="A0A232F9N7"/>
<accession>A0A232F9N7</accession>
<protein>
    <submittedName>
        <fullName evidence="1">Uncharacterized protein</fullName>
    </submittedName>
</protein>
<dbReference type="Proteomes" id="UP000215335">
    <property type="component" value="Unassembled WGS sequence"/>
</dbReference>
<organism evidence="1 2">
    <name type="scientific">Trichomalopsis sarcophagae</name>
    <dbReference type="NCBI Taxonomy" id="543379"/>
    <lineage>
        <taxon>Eukaryota</taxon>
        <taxon>Metazoa</taxon>
        <taxon>Ecdysozoa</taxon>
        <taxon>Arthropoda</taxon>
        <taxon>Hexapoda</taxon>
        <taxon>Insecta</taxon>
        <taxon>Pterygota</taxon>
        <taxon>Neoptera</taxon>
        <taxon>Endopterygota</taxon>
        <taxon>Hymenoptera</taxon>
        <taxon>Apocrita</taxon>
        <taxon>Proctotrupomorpha</taxon>
        <taxon>Chalcidoidea</taxon>
        <taxon>Pteromalidae</taxon>
        <taxon>Pteromalinae</taxon>
        <taxon>Trichomalopsis</taxon>
    </lineage>
</organism>
<reference evidence="1 2" key="1">
    <citation type="journal article" date="2017" name="Curr. Biol.">
        <title>The Evolution of Venom by Co-option of Single-Copy Genes.</title>
        <authorList>
            <person name="Martinson E.O."/>
            <person name="Mrinalini"/>
            <person name="Kelkar Y.D."/>
            <person name="Chang C.H."/>
            <person name="Werren J.H."/>
        </authorList>
    </citation>
    <scope>NUCLEOTIDE SEQUENCE [LARGE SCALE GENOMIC DNA]</scope>
    <source>
        <strain evidence="1 2">Alberta</strain>
        <tissue evidence="1">Whole body</tissue>
    </source>
</reference>
<evidence type="ECO:0000313" key="1">
    <source>
        <dbReference type="EMBL" id="OXU27322.1"/>
    </source>
</evidence>
<proteinExistence type="predicted"/>
<gene>
    <name evidence="1" type="ORF">TSAR_012257</name>
</gene>
<comment type="caution">
    <text evidence="1">The sequence shown here is derived from an EMBL/GenBank/DDBJ whole genome shotgun (WGS) entry which is preliminary data.</text>
</comment>
<evidence type="ECO:0000313" key="2">
    <source>
        <dbReference type="Proteomes" id="UP000215335"/>
    </source>
</evidence>
<dbReference type="EMBL" id="NNAY01000626">
    <property type="protein sequence ID" value="OXU27322.1"/>
    <property type="molecule type" value="Genomic_DNA"/>
</dbReference>
<name>A0A232F9N7_9HYME</name>
<keyword evidence="2" id="KW-1185">Reference proteome</keyword>
<sequence length="71" mass="8244">MSVYREKPTRNTGDGISFLLFPSVRAVFGRFLPEPPPGESLSFFLPPLAFRINYIRLDIFCFYCLFPVCIY</sequence>